<keyword evidence="3" id="KW-1185">Reference proteome</keyword>
<dbReference type="Pfam" id="PF14042">
    <property type="entry name" value="DUF4247"/>
    <property type="match status" value="1"/>
</dbReference>
<dbReference type="EMBL" id="JBEPBX010000019">
    <property type="protein sequence ID" value="MER6615784.1"/>
    <property type="molecule type" value="Genomic_DNA"/>
</dbReference>
<reference evidence="2 3" key="1">
    <citation type="submission" date="2024-06" db="EMBL/GenBank/DDBJ databases">
        <title>The Natural Products Discovery Center: Release of the First 8490 Sequenced Strains for Exploring Actinobacteria Biosynthetic Diversity.</title>
        <authorList>
            <person name="Kalkreuter E."/>
            <person name="Kautsar S.A."/>
            <person name="Yang D."/>
            <person name="Bader C.D."/>
            <person name="Teijaro C.N."/>
            <person name="Fluegel L."/>
            <person name="Davis C.M."/>
            <person name="Simpson J.R."/>
            <person name="Lauterbach L."/>
            <person name="Steele A.D."/>
            <person name="Gui C."/>
            <person name="Meng S."/>
            <person name="Li G."/>
            <person name="Viehrig K."/>
            <person name="Ye F."/>
            <person name="Su P."/>
            <person name="Kiefer A.F."/>
            <person name="Nichols A."/>
            <person name="Cepeda A.J."/>
            <person name="Yan W."/>
            <person name="Fan B."/>
            <person name="Jiang Y."/>
            <person name="Adhikari A."/>
            <person name="Zheng C.-J."/>
            <person name="Schuster L."/>
            <person name="Cowan T.M."/>
            <person name="Smanski M.J."/>
            <person name="Chevrette M.G."/>
            <person name="De Carvalho L.P.S."/>
            <person name="Shen B."/>
        </authorList>
    </citation>
    <scope>NUCLEOTIDE SEQUENCE [LARGE SCALE GENOMIC DNA]</scope>
    <source>
        <strain evidence="2 3">NPDC000837</strain>
    </source>
</reference>
<dbReference type="Proteomes" id="UP001445472">
    <property type="component" value="Unassembled WGS sequence"/>
</dbReference>
<evidence type="ECO:0000313" key="3">
    <source>
        <dbReference type="Proteomes" id="UP001445472"/>
    </source>
</evidence>
<feature type="signal peptide" evidence="1">
    <location>
        <begin position="1"/>
        <end position="21"/>
    </location>
</feature>
<evidence type="ECO:0000256" key="1">
    <source>
        <dbReference type="SAM" id="SignalP"/>
    </source>
</evidence>
<feature type="chain" id="PRO_5045335206" evidence="1">
    <location>
        <begin position="22"/>
        <end position="133"/>
    </location>
</feature>
<gene>
    <name evidence="2" type="ORF">ABT276_20970</name>
</gene>
<dbReference type="InterPro" id="IPR025341">
    <property type="entry name" value="DUF4247"/>
</dbReference>
<dbReference type="PROSITE" id="PS51257">
    <property type="entry name" value="PROKAR_LIPOPROTEIN"/>
    <property type="match status" value="1"/>
</dbReference>
<keyword evidence="1" id="KW-0732">Signal</keyword>
<protein>
    <submittedName>
        <fullName evidence="2">DUF4247 domain-containing protein</fullName>
    </submittedName>
</protein>
<evidence type="ECO:0000313" key="2">
    <source>
        <dbReference type="EMBL" id="MER6615784.1"/>
    </source>
</evidence>
<dbReference type="RefSeq" id="WP_100105967.1">
    <property type="nucleotide sequence ID" value="NZ_JBEPBX010000019.1"/>
</dbReference>
<name>A0ABV1UYB2_9ACTN</name>
<sequence length="133" mass="14629">MKTARLISVTLLALVALTACGDDPEDANSVPSSWIRQQYTGSGVGYVDNSDSTSKVAKEIDDHTAARDRIDDDGKIFLRYRDDIVAVTPLKNGSRIEIDDYRTGYYRWQSNIRSVWPDPDSNAFRGGGPGSGK</sequence>
<accession>A0ABV1UYB2</accession>
<organism evidence="2 3">
    <name type="scientific">Streptomyces xantholiticus</name>
    <dbReference type="NCBI Taxonomy" id="68285"/>
    <lineage>
        <taxon>Bacteria</taxon>
        <taxon>Bacillati</taxon>
        <taxon>Actinomycetota</taxon>
        <taxon>Actinomycetes</taxon>
        <taxon>Kitasatosporales</taxon>
        <taxon>Streptomycetaceae</taxon>
        <taxon>Streptomyces</taxon>
    </lineage>
</organism>
<comment type="caution">
    <text evidence="2">The sequence shown here is derived from an EMBL/GenBank/DDBJ whole genome shotgun (WGS) entry which is preliminary data.</text>
</comment>
<proteinExistence type="predicted"/>